<dbReference type="InterPro" id="IPR050229">
    <property type="entry name" value="GlpE_sulfurtransferase"/>
</dbReference>
<dbReference type="RefSeq" id="WP_138121916.1">
    <property type="nucleotide sequence ID" value="NZ_SWLG01000001.1"/>
</dbReference>
<dbReference type="SMART" id="SM00450">
    <property type="entry name" value="RHOD"/>
    <property type="match status" value="1"/>
</dbReference>
<comment type="caution">
    <text evidence="2">The sequence shown here is derived from an EMBL/GenBank/DDBJ whole genome shotgun (WGS) entry which is preliminary data.</text>
</comment>
<dbReference type="InterPro" id="IPR001763">
    <property type="entry name" value="Rhodanese-like_dom"/>
</dbReference>
<dbReference type="PANTHER" id="PTHR43031:SF1">
    <property type="entry name" value="PYRIDINE NUCLEOTIDE-DISULPHIDE OXIDOREDUCTASE"/>
    <property type="match status" value="1"/>
</dbReference>
<proteinExistence type="predicted"/>
<accession>A0A5R9F4V5</accession>
<keyword evidence="3" id="KW-1185">Reference proteome</keyword>
<feature type="domain" description="Rhodanese" evidence="1">
    <location>
        <begin position="39"/>
        <end position="124"/>
    </location>
</feature>
<evidence type="ECO:0000259" key="1">
    <source>
        <dbReference type="PROSITE" id="PS50206"/>
    </source>
</evidence>
<dbReference type="PANTHER" id="PTHR43031">
    <property type="entry name" value="FAD-DEPENDENT OXIDOREDUCTASE"/>
    <property type="match status" value="1"/>
</dbReference>
<dbReference type="Proteomes" id="UP000308230">
    <property type="component" value="Unassembled WGS sequence"/>
</dbReference>
<evidence type="ECO:0000313" key="3">
    <source>
        <dbReference type="Proteomes" id="UP000308230"/>
    </source>
</evidence>
<sequence length="125" mass="13966">MDLFTGIILGVLVLFIVLRMMPAKGVKNIRANELNNKMNQEKVTVIDVREPNEYKSGHIPNAVNVPLSKLKNQMNKVPKDKPVHLICRSGGRSMQAARVLKQNGYDNLINVQGGMTAWNGKVTKR</sequence>
<evidence type="ECO:0000313" key="2">
    <source>
        <dbReference type="EMBL" id="TLS38752.1"/>
    </source>
</evidence>
<protein>
    <submittedName>
        <fullName evidence="2">Rhodanese-like domain-containing protein</fullName>
    </submittedName>
</protein>
<gene>
    <name evidence="2" type="ORF">FCL54_00075</name>
</gene>
<dbReference type="EMBL" id="SWLG01000001">
    <property type="protein sequence ID" value="TLS38752.1"/>
    <property type="molecule type" value="Genomic_DNA"/>
</dbReference>
<dbReference type="SUPFAM" id="SSF52821">
    <property type="entry name" value="Rhodanese/Cell cycle control phosphatase"/>
    <property type="match status" value="1"/>
</dbReference>
<dbReference type="InterPro" id="IPR036873">
    <property type="entry name" value="Rhodanese-like_dom_sf"/>
</dbReference>
<name>A0A5R9F4V5_9BACL</name>
<dbReference type="Gene3D" id="3.40.250.10">
    <property type="entry name" value="Rhodanese-like domain"/>
    <property type="match status" value="1"/>
</dbReference>
<dbReference type="FunFam" id="3.40.250.10:FF:000049">
    <property type="entry name" value="Phage shock protein E"/>
    <property type="match status" value="1"/>
</dbReference>
<dbReference type="CDD" id="cd00158">
    <property type="entry name" value="RHOD"/>
    <property type="match status" value="1"/>
</dbReference>
<reference evidence="2 3" key="1">
    <citation type="submission" date="2019-04" db="EMBL/GenBank/DDBJ databases">
        <title>Bacillus caeni sp. nov., a bacterium isolated from mangrove sediment.</title>
        <authorList>
            <person name="Huang H."/>
            <person name="Mo K."/>
            <person name="Hu Y."/>
        </authorList>
    </citation>
    <scope>NUCLEOTIDE SEQUENCE [LARGE SCALE GENOMIC DNA]</scope>
    <source>
        <strain evidence="2 3">HB172195</strain>
    </source>
</reference>
<dbReference type="Pfam" id="PF00581">
    <property type="entry name" value="Rhodanese"/>
    <property type="match status" value="1"/>
</dbReference>
<dbReference type="OrthoDB" id="9800872at2"/>
<dbReference type="PROSITE" id="PS50206">
    <property type="entry name" value="RHODANESE_3"/>
    <property type="match status" value="1"/>
</dbReference>
<dbReference type="AlphaFoldDB" id="A0A5R9F4V5"/>
<organism evidence="2 3">
    <name type="scientific">Exobacillus caeni</name>
    <dbReference type="NCBI Taxonomy" id="2574798"/>
    <lineage>
        <taxon>Bacteria</taxon>
        <taxon>Bacillati</taxon>
        <taxon>Bacillota</taxon>
        <taxon>Bacilli</taxon>
        <taxon>Bacillales</taxon>
        <taxon>Guptibacillaceae</taxon>
        <taxon>Exobacillus</taxon>
    </lineage>
</organism>